<organism evidence="2 3">
    <name type="scientific">Xanthocytophaga agilis</name>
    <dbReference type="NCBI Taxonomy" id="3048010"/>
    <lineage>
        <taxon>Bacteria</taxon>
        <taxon>Pseudomonadati</taxon>
        <taxon>Bacteroidota</taxon>
        <taxon>Cytophagia</taxon>
        <taxon>Cytophagales</taxon>
        <taxon>Rhodocytophagaceae</taxon>
        <taxon>Xanthocytophaga</taxon>
    </lineage>
</organism>
<protein>
    <submittedName>
        <fullName evidence="2">Uncharacterized protein</fullName>
    </submittedName>
</protein>
<sequence>MKAKVNMPNNRMTKASVKGKRDASTSRNTRNNNKEVLKRTELFKSRLADFGAKCLSNILVSIFFKLAEYFHWFE</sequence>
<evidence type="ECO:0000313" key="3">
    <source>
        <dbReference type="Proteomes" id="UP001232063"/>
    </source>
</evidence>
<accession>A0AAE3R8D0</accession>
<comment type="caution">
    <text evidence="2">The sequence shown here is derived from an EMBL/GenBank/DDBJ whole genome shotgun (WGS) entry which is preliminary data.</text>
</comment>
<gene>
    <name evidence="2" type="ORF">QNI22_34085</name>
</gene>
<reference evidence="2" key="1">
    <citation type="submission" date="2023-05" db="EMBL/GenBank/DDBJ databases">
        <authorList>
            <person name="Zhang X."/>
        </authorList>
    </citation>
    <scope>NUCLEOTIDE SEQUENCE</scope>
    <source>
        <strain evidence="2">BD1B2-1</strain>
    </source>
</reference>
<feature type="region of interest" description="Disordered" evidence="1">
    <location>
        <begin position="1"/>
        <end position="33"/>
    </location>
</feature>
<dbReference type="EMBL" id="JASJOU010000018">
    <property type="protein sequence ID" value="MDJ1505736.1"/>
    <property type="molecule type" value="Genomic_DNA"/>
</dbReference>
<dbReference type="Proteomes" id="UP001232063">
    <property type="component" value="Unassembled WGS sequence"/>
</dbReference>
<dbReference type="RefSeq" id="WP_314518076.1">
    <property type="nucleotide sequence ID" value="NZ_JASJOU010000018.1"/>
</dbReference>
<dbReference type="AlphaFoldDB" id="A0AAE3R8D0"/>
<evidence type="ECO:0000313" key="2">
    <source>
        <dbReference type="EMBL" id="MDJ1505736.1"/>
    </source>
</evidence>
<proteinExistence type="predicted"/>
<name>A0AAE3R8D0_9BACT</name>
<evidence type="ECO:0000256" key="1">
    <source>
        <dbReference type="SAM" id="MobiDB-lite"/>
    </source>
</evidence>
<keyword evidence="3" id="KW-1185">Reference proteome</keyword>